<gene>
    <name evidence="4" type="ORF">D0863_14424</name>
</gene>
<feature type="region of interest" description="Disordered" evidence="2">
    <location>
        <begin position="784"/>
        <end position="808"/>
    </location>
</feature>
<feature type="non-terminal residue" evidence="4">
    <location>
        <position position="933"/>
    </location>
</feature>
<feature type="region of interest" description="Disordered" evidence="2">
    <location>
        <begin position="650"/>
        <end position="676"/>
    </location>
</feature>
<dbReference type="Gene3D" id="1.10.287.160">
    <property type="entry name" value="HR1 repeat"/>
    <property type="match status" value="1"/>
</dbReference>
<evidence type="ECO:0000259" key="3">
    <source>
        <dbReference type="SMART" id="SM00742"/>
    </source>
</evidence>
<dbReference type="Pfam" id="PF25078">
    <property type="entry name" value="DUF7801"/>
    <property type="match status" value="1"/>
</dbReference>
<evidence type="ECO:0000313" key="5">
    <source>
        <dbReference type="Proteomes" id="UP000269276"/>
    </source>
</evidence>
<organism evidence="4 5">
    <name type="scientific">Hortaea werneckii</name>
    <name type="common">Black yeast</name>
    <name type="synonym">Cladosporium werneckii</name>
    <dbReference type="NCBI Taxonomy" id="91943"/>
    <lineage>
        <taxon>Eukaryota</taxon>
        <taxon>Fungi</taxon>
        <taxon>Dikarya</taxon>
        <taxon>Ascomycota</taxon>
        <taxon>Pezizomycotina</taxon>
        <taxon>Dothideomycetes</taxon>
        <taxon>Dothideomycetidae</taxon>
        <taxon>Mycosphaerellales</taxon>
        <taxon>Teratosphaeriaceae</taxon>
        <taxon>Hortaea</taxon>
    </lineage>
</organism>
<feature type="compositionally biased region" description="Low complexity" evidence="2">
    <location>
        <begin position="789"/>
        <end position="802"/>
    </location>
</feature>
<keyword evidence="1" id="KW-0175">Coiled coil</keyword>
<dbReference type="Pfam" id="PF15456">
    <property type="entry name" value="Uds1"/>
    <property type="match status" value="1"/>
</dbReference>
<evidence type="ECO:0000256" key="2">
    <source>
        <dbReference type="SAM" id="MobiDB-lite"/>
    </source>
</evidence>
<feature type="coiled-coil region" evidence="1">
    <location>
        <begin position="527"/>
        <end position="582"/>
    </location>
</feature>
<feature type="region of interest" description="Disordered" evidence="2">
    <location>
        <begin position="185"/>
        <end position="229"/>
    </location>
</feature>
<evidence type="ECO:0000313" key="4">
    <source>
        <dbReference type="EMBL" id="RMY51961.1"/>
    </source>
</evidence>
<accession>A0A3M7CIN3</accession>
<dbReference type="EMBL" id="QWIP01000932">
    <property type="protein sequence ID" value="RMY51961.1"/>
    <property type="molecule type" value="Genomic_DNA"/>
</dbReference>
<reference evidence="4 5" key="1">
    <citation type="journal article" date="2018" name="BMC Genomics">
        <title>Genomic evidence for intraspecific hybridization in a clonal and extremely halotolerant yeast.</title>
        <authorList>
            <person name="Gostincar C."/>
            <person name="Stajich J.E."/>
            <person name="Zupancic J."/>
            <person name="Zalar P."/>
            <person name="Gunde-Cimerman N."/>
        </authorList>
    </citation>
    <scope>NUCLEOTIDE SEQUENCE [LARGE SCALE GENOMIC DNA]</scope>
    <source>
        <strain evidence="4 5">EXF-2682</strain>
    </source>
</reference>
<dbReference type="PANTHER" id="PTHR45615:SF80">
    <property type="entry name" value="GRIP DOMAIN-CONTAINING PROTEIN"/>
    <property type="match status" value="1"/>
</dbReference>
<dbReference type="InterPro" id="IPR029191">
    <property type="entry name" value="Uds1"/>
</dbReference>
<feature type="compositionally biased region" description="Low complexity" evidence="2">
    <location>
        <begin position="212"/>
        <end position="226"/>
    </location>
</feature>
<comment type="caution">
    <text evidence="4">The sequence shown here is derived from an EMBL/GenBank/DDBJ whole genome shotgun (WGS) entry which is preliminary data.</text>
</comment>
<feature type="compositionally biased region" description="Basic and acidic residues" evidence="2">
    <location>
        <begin position="660"/>
        <end position="675"/>
    </location>
</feature>
<dbReference type="PANTHER" id="PTHR45615">
    <property type="entry name" value="MYOSIN HEAVY CHAIN, NON-MUSCLE"/>
    <property type="match status" value="1"/>
</dbReference>
<evidence type="ECO:0000256" key="1">
    <source>
        <dbReference type="SAM" id="Coils"/>
    </source>
</evidence>
<feature type="region of interest" description="Disordered" evidence="2">
    <location>
        <begin position="374"/>
        <end position="401"/>
    </location>
</feature>
<dbReference type="AlphaFoldDB" id="A0A3M7CIN3"/>
<dbReference type="SMART" id="SM00742">
    <property type="entry name" value="Hr1"/>
    <property type="match status" value="1"/>
</dbReference>
<protein>
    <recommendedName>
        <fullName evidence="3">REM-1 domain-containing protein</fullName>
    </recommendedName>
</protein>
<dbReference type="Gene3D" id="1.10.287.1490">
    <property type="match status" value="1"/>
</dbReference>
<proteinExistence type="predicted"/>
<feature type="compositionally biased region" description="Acidic residues" evidence="2">
    <location>
        <begin position="299"/>
        <end position="317"/>
    </location>
</feature>
<feature type="region of interest" description="Disordered" evidence="2">
    <location>
        <begin position="273"/>
        <end position="356"/>
    </location>
</feature>
<dbReference type="OrthoDB" id="5569911at2759"/>
<dbReference type="GO" id="GO:0007165">
    <property type="term" value="P:signal transduction"/>
    <property type="evidence" value="ECO:0007669"/>
    <property type="project" value="InterPro"/>
</dbReference>
<feature type="domain" description="REM-1" evidence="3">
    <location>
        <begin position="159"/>
        <end position="256"/>
    </location>
</feature>
<dbReference type="Proteomes" id="UP000269276">
    <property type="component" value="Unassembled WGS sequence"/>
</dbReference>
<dbReference type="InterPro" id="IPR011072">
    <property type="entry name" value="HR1_rho-bd"/>
</dbReference>
<dbReference type="InterPro" id="IPR056703">
    <property type="entry name" value="DUF7801"/>
</dbReference>
<feature type="compositionally biased region" description="Polar residues" evidence="2">
    <location>
        <begin position="277"/>
        <end position="291"/>
    </location>
</feature>
<feature type="compositionally biased region" description="Acidic residues" evidence="2">
    <location>
        <begin position="387"/>
        <end position="396"/>
    </location>
</feature>
<name>A0A3M7CIN3_HORWE</name>
<sequence length="933" mass="103590">MPRAVVKIQSAPRKSRWTLAPNESNLPSPTWAGAEYADKEKTAMMQTNGAYHEPPLPRYESYDGSQYSAPFDRRSANGLSNGIGAGDSYAAEDFTYNTPIEERASHQISLNTRMHAQNQHDPVGHHMLYETAMMDTQSYEILDMAEVDALKKEHARLDSRIEAAKRKLALESKVKDAAQNLQRLYAGNKSRPDTPQSPGSPPQKKGRSSLMGGRTVSSSSGRGSLSQAEDELAVSTRKVDELHSGINALLDRRQNVERKLLRHTAAVLAEQAARASKQISGTNLTNGTSRQVGDHAQSDSEDDDDDDEKSTYEPDEFDGIRDILHGVHAGSGHRHRKTAGHGAAKLQQEHEQQMVSVQSRLEQLNGQLRYVIAEASRSRGTSPEPEPGLDDSELDDPSSRLDGYLTRLEHTVATLQQEQEDVKTHYRDLQDFNETRNTALEEAHQKAAGHAQRVDEYEATLGGLWEILQSDIPSRRPSTISTGGAAKDSLDEERGGHLSPLPSPGIPSPIREDFSLQAFSARVQHIFDRAQNAKEQQEILRRQIQQQRELNGKSDAEKDRQLTDLQERHEMLDTEHRGLKGEIAEAIAGREKAETEAGGLKVELMNVGNELEALKKTVEARQGESAEMNGQTEKLREQVEELEAQIADLTDDARISAAESDGKQREAEEKHDDLSRQLAAAVEARTMAETNHDAVKRDMTGLESEVVRLTTELTMAKAELEGAYGSRAERAREAQAAEVASLTTQHRDVSAQLVQMKQDHEGLKSDHDSLRATHATTLASLESLRTEHQQQQQQQQSTQPQQQDEEARNRTALLEAELKDMTQEFQDLTRESLQLEKERGQLEEVIDALREKCQELEVQLSDEKVRWLGVIRSPTTGGQEGDVVVNGATKNGGGGAVAATAPLGREMTSTMVLRQEFKKMMREARQEGVRALR</sequence>
<feature type="region of interest" description="Disordered" evidence="2">
    <location>
        <begin position="474"/>
        <end position="510"/>
    </location>
</feature>
<feature type="coiled-coil region" evidence="1">
    <location>
        <begin position="415"/>
        <end position="460"/>
    </location>
</feature>